<reference evidence="10 11" key="2">
    <citation type="submission" date="2019-05" db="EMBL/GenBank/DDBJ databases">
        <title>Glycomyces buryatensis sp. nov.</title>
        <authorList>
            <person name="Nikitina E."/>
        </authorList>
    </citation>
    <scope>NUCLEOTIDE SEQUENCE [LARGE SCALE GENOMIC DNA]</scope>
    <source>
        <strain evidence="10 11">18</strain>
    </source>
</reference>
<dbReference type="EMBL" id="STGY01000066">
    <property type="protein sequence ID" value="THV39521.1"/>
    <property type="molecule type" value="Genomic_DNA"/>
</dbReference>
<dbReference type="PANTHER" id="PTHR37820">
    <property type="entry name" value="CELL DIVISION PROTEIN DIVIB"/>
    <property type="match status" value="1"/>
</dbReference>
<keyword evidence="3" id="KW-0132">Cell division</keyword>
<dbReference type="Gene3D" id="3.10.20.310">
    <property type="entry name" value="membrane protein fhac"/>
    <property type="match status" value="1"/>
</dbReference>
<comment type="caution">
    <text evidence="10">The sequence shown here is derived from an EMBL/GenBank/DDBJ whole genome shotgun (WGS) entry which is preliminary data.</text>
</comment>
<dbReference type="PROSITE" id="PS51779">
    <property type="entry name" value="POTRA"/>
    <property type="match status" value="1"/>
</dbReference>
<keyword evidence="2" id="KW-1003">Cell membrane</keyword>
<evidence type="ECO:0000256" key="7">
    <source>
        <dbReference type="ARBA" id="ARBA00023306"/>
    </source>
</evidence>
<protein>
    <submittedName>
        <fullName evidence="10">FtsQ-type POTRA domain-containing protein</fullName>
    </submittedName>
</protein>
<dbReference type="AlphaFoldDB" id="A0A4S8Q832"/>
<dbReference type="RefSeq" id="WP_136535939.1">
    <property type="nucleotide sequence ID" value="NZ_STGY01000066.1"/>
</dbReference>
<evidence type="ECO:0000256" key="2">
    <source>
        <dbReference type="ARBA" id="ARBA00022475"/>
    </source>
</evidence>
<evidence type="ECO:0000256" key="5">
    <source>
        <dbReference type="ARBA" id="ARBA00022989"/>
    </source>
</evidence>
<evidence type="ECO:0000256" key="6">
    <source>
        <dbReference type="ARBA" id="ARBA00023136"/>
    </source>
</evidence>
<evidence type="ECO:0000259" key="9">
    <source>
        <dbReference type="PROSITE" id="PS51779"/>
    </source>
</evidence>
<keyword evidence="4 8" id="KW-0812">Transmembrane</keyword>
<feature type="domain" description="POTRA" evidence="9">
    <location>
        <begin position="52"/>
        <end position="120"/>
    </location>
</feature>
<gene>
    <name evidence="10" type="ORF">FAB82_18135</name>
</gene>
<dbReference type="InterPro" id="IPR005548">
    <property type="entry name" value="Cell_div_FtsQ/DivIB_C"/>
</dbReference>
<dbReference type="OrthoDB" id="9790760at2"/>
<evidence type="ECO:0000256" key="1">
    <source>
        <dbReference type="ARBA" id="ARBA00004370"/>
    </source>
</evidence>
<keyword evidence="5 8" id="KW-1133">Transmembrane helix</keyword>
<accession>A0A4S8Q832</accession>
<dbReference type="Pfam" id="PF03799">
    <property type="entry name" value="FtsQ_DivIB_C"/>
    <property type="match status" value="1"/>
</dbReference>
<name>A0A4S8Q832_9ACTN</name>
<evidence type="ECO:0000256" key="8">
    <source>
        <dbReference type="SAM" id="Phobius"/>
    </source>
</evidence>
<dbReference type="GO" id="GO:0051301">
    <property type="term" value="P:cell division"/>
    <property type="evidence" value="ECO:0007669"/>
    <property type="project" value="UniProtKB-KW"/>
</dbReference>
<keyword evidence="7" id="KW-0131">Cell cycle</keyword>
<organism evidence="10 11">
    <name type="scientific">Glycomyces buryatensis</name>
    <dbReference type="NCBI Taxonomy" id="2570927"/>
    <lineage>
        <taxon>Bacteria</taxon>
        <taxon>Bacillati</taxon>
        <taxon>Actinomycetota</taxon>
        <taxon>Actinomycetes</taxon>
        <taxon>Glycomycetales</taxon>
        <taxon>Glycomycetaceae</taxon>
        <taxon>Glycomyces</taxon>
    </lineage>
</organism>
<evidence type="ECO:0000313" key="10">
    <source>
        <dbReference type="EMBL" id="THV39521.1"/>
    </source>
</evidence>
<comment type="subcellular location">
    <subcellularLocation>
        <location evidence="1">Membrane</location>
    </subcellularLocation>
</comment>
<evidence type="ECO:0000256" key="3">
    <source>
        <dbReference type="ARBA" id="ARBA00022618"/>
    </source>
</evidence>
<evidence type="ECO:0000313" key="11">
    <source>
        <dbReference type="Proteomes" id="UP000308760"/>
    </source>
</evidence>
<evidence type="ECO:0000256" key="4">
    <source>
        <dbReference type="ARBA" id="ARBA00022692"/>
    </source>
</evidence>
<dbReference type="InterPro" id="IPR013685">
    <property type="entry name" value="POTRA_FtsQ_type"/>
</dbReference>
<dbReference type="PANTHER" id="PTHR37820:SF1">
    <property type="entry name" value="CELL DIVISION PROTEIN FTSQ"/>
    <property type="match status" value="1"/>
</dbReference>
<feature type="transmembrane region" description="Helical" evidence="8">
    <location>
        <begin position="30"/>
        <end position="48"/>
    </location>
</feature>
<reference evidence="11" key="1">
    <citation type="submission" date="2019-04" db="EMBL/GenBank/DDBJ databases">
        <title>Nocardioides xinjiangensis sp. nov.</title>
        <authorList>
            <person name="Liu S."/>
        </authorList>
    </citation>
    <scope>NUCLEOTIDE SEQUENCE [LARGE SCALE GENOMIC DNA]</scope>
    <source>
        <strain evidence="11">18</strain>
    </source>
</reference>
<keyword evidence="6 8" id="KW-0472">Membrane</keyword>
<dbReference type="InterPro" id="IPR034746">
    <property type="entry name" value="POTRA"/>
</dbReference>
<dbReference type="GO" id="GO:0005886">
    <property type="term" value="C:plasma membrane"/>
    <property type="evidence" value="ECO:0007669"/>
    <property type="project" value="TreeGrafter"/>
</dbReference>
<proteinExistence type="predicted"/>
<keyword evidence="11" id="KW-1185">Reference proteome</keyword>
<dbReference type="InterPro" id="IPR050487">
    <property type="entry name" value="FtsQ_DivIB"/>
</dbReference>
<sequence length="244" mass="26461">MRGPDKETESGPWRLVHVVRRRLPNKRLRLIVAIAAALALTAFVIVWATPPFAVKDLQVTGTSVLDPKEVAEVASEARGQSILRADLDEIAAAVAELPPVKSVEVSRSWPSAVLIEVNEREPFLAVPQDDETFLMIDSEGVVFDEAEEITGPIWNVELAEPGPSDLATIETIKVLQDLPSSLADKVQRVESPSPAGVTLYLEDGRTLQWGDASENDQKARVADRLLASGYEHVDVSAPDAPTVS</sequence>
<dbReference type="Pfam" id="PF08478">
    <property type="entry name" value="POTRA_1"/>
    <property type="match status" value="1"/>
</dbReference>
<dbReference type="Proteomes" id="UP000308760">
    <property type="component" value="Unassembled WGS sequence"/>
</dbReference>